<evidence type="ECO:0000313" key="3">
    <source>
        <dbReference type="Proteomes" id="UP000323924"/>
    </source>
</evidence>
<evidence type="ECO:0000256" key="1">
    <source>
        <dbReference type="SAM" id="MobiDB-lite"/>
    </source>
</evidence>
<gene>
    <name evidence="2" type="ORF">F2A38_19465</name>
</gene>
<dbReference type="EMBL" id="VWPC01000019">
    <property type="protein sequence ID" value="KAA5840210.1"/>
    <property type="molecule type" value="Genomic_DNA"/>
</dbReference>
<protein>
    <submittedName>
        <fullName evidence="2">Uncharacterized protein</fullName>
    </submittedName>
</protein>
<name>A0AB34C1Y0_9PSED</name>
<comment type="caution">
    <text evidence="2">The sequence shown here is derived from an EMBL/GenBank/DDBJ whole genome shotgun (WGS) entry which is preliminary data.</text>
</comment>
<feature type="compositionally biased region" description="Basic and acidic residues" evidence="1">
    <location>
        <begin position="59"/>
        <end position="80"/>
    </location>
</feature>
<dbReference type="AlphaFoldDB" id="A0AB34C1Y0"/>
<reference evidence="2 3" key="1">
    <citation type="submission" date="2019-09" db="EMBL/GenBank/DDBJ databases">
        <authorList>
            <person name="Vacheron J."/>
            <person name="Dubost A."/>
            <person name="Prigent-Combaret C."/>
            <person name="Muller D."/>
        </authorList>
    </citation>
    <scope>NUCLEOTIDE SEQUENCE [LARGE SCALE GENOMIC DNA]</scope>
    <source>
        <strain evidence="2 3">JV497</strain>
    </source>
</reference>
<dbReference type="RefSeq" id="WP_150052256.1">
    <property type="nucleotide sequence ID" value="NZ_VWPC01000019.1"/>
</dbReference>
<accession>A0AB34C1Y0</accession>
<proteinExistence type="predicted"/>
<sequence>MPETTICHGIDGRLYEKLVRLAKAEGLTPEQYAAKLGTERFFEKTRPKGSGKLRNLPVPRRDPPPDLKGTEKGFADEVQT</sequence>
<feature type="region of interest" description="Disordered" evidence="1">
    <location>
        <begin position="43"/>
        <end position="80"/>
    </location>
</feature>
<evidence type="ECO:0000313" key="2">
    <source>
        <dbReference type="EMBL" id="KAA5840210.1"/>
    </source>
</evidence>
<dbReference type="Proteomes" id="UP000323924">
    <property type="component" value="Unassembled WGS sequence"/>
</dbReference>
<organism evidence="2 3">
    <name type="scientific">Pseudomonas chlororaphis</name>
    <dbReference type="NCBI Taxonomy" id="587753"/>
    <lineage>
        <taxon>Bacteria</taxon>
        <taxon>Pseudomonadati</taxon>
        <taxon>Pseudomonadota</taxon>
        <taxon>Gammaproteobacteria</taxon>
        <taxon>Pseudomonadales</taxon>
        <taxon>Pseudomonadaceae</taxon>
        <taxon>Pseudomonas</taxon>
    </lineage>
</organism>